<keyword evidence="5" id="KW-0479">Metal-binding</keyword>
<evidence type="ECO:0000313" key="12">
    <source>
        <dbReference type="EMBL" id="KAF8750269.1"/>
    </source>
</evidence>
<evidence type="ECO:0000256" key="6">
    <source>
        <dbReference type="ARBA" id="ARBA00022833"/>
    </source>
</evidence>
<dbReference type="GO" id="GO:0005634">
    <property type="term" value="C:nucleus"/>
    <property type="evidence" value="ECO:0007669"/>
    <property type="project" value="TreeGrafter"/>
</dbReference>
<evidence type="ECO:0000256" key="4">
    <source>
        <dbReference type="ARBA" id="ARBA00022679"/>
    </source>
</evidence>
<dbReference type="Gene3D" id="3.40.50.1220">
    <property type="entry name" value="TPP-binding domain"/>
    <property type="match status" value="1"/>
</dbReference>
<dbReference type="InterPro" id="IPR003000">
    <property type="entry name" value="Sirtuin"/>
</dbReference>
<reference evidence="12" key="1">
    <citation type="submission" date="2020-09" db="EMBL/GenBank/DDBJ databases">
        <title>Comparative genome analyses of four rice-infecting Rhizoctonia solani isolates reveal extensive enrichment of homogalacturonan modification genes.</title>
        <authorList>
            <person name="Lee D.-Y."/>
            <person name="Jeon J."/>
            <person name="Kim K.-T."/>
            <person name="Cheong K."/>
            <person name="Song H."/>
            <person name="Choi G."/>
            <person name="Ko J."/>
            <person name="Opiyo S.O."/>
            <person name="Zuo S."/>
            <person name="Madhav S."/>
            <person name="Lee Y.-H."/>
            <person name="Wang G.-L."/>
        </authorList>
    </citation>
    <scope>NUCLEOTIDE SEQUENCE</scope>
    <source>
        <strain evidence="12">AG1-IA B2</strain>
    </source>
</reference>
<comment type="caution">
    <text evidence="12">The sequence shown here is derived from an EMBL/GenBank/DDBJ whole genome shotgun (WGS) entry which is preliminary data.</text>
</comment>
<keyword evidence="8" id="KW-0496">Mitochondrion</keyword>
<dbReference type="InterPro" id="IPR031818">
    <property type="entry name" value="Hri1"/>
</dbReference>
<name>A0A8H7M0X3_9AGAM</name>
<feature type="region of interest" description="Disordered" evidence="10">
    <location>
        <begin position="460"/>
        <end position="502"/>
    </location>
</feature>
<feature type="region of interest" description="Disordered" evidence="10">
    <location>
        <begin position="354"/>
        <end position="378"/>
    </location>
</feature>
<dbReference type="InterPro" id="IPR043047">
    <property type="entry name" value="Hri1_N_sf"/>
</dbReference>
<dbReference type="Proteomes" id="UP000614334">
    <property type="component" value="Unassembled WGS sequence"/>
</dbReference>
<organism evidence="12 13">
    <name type="scientific">Rhizoctonia solani</name>
    <dbReference type="NCBI Taxonomy" id="456999"/>
    <lineage>
        <taxon>Eukaryota</taxon>
        <taxon>Fungi</taxon>
        <taxon>Dikarya</taxon>
        <taxon>Basidiomycota</taxon>
        <taxon>Agaricomycotina</taxon>
        <taxon>Agaricomycetes</taxon>
        <taxon>Cantharellales</taxon>
        <taxon>Ceratobasidiaceae</taxon>
        <taxon>Rhizoctonia</taxon>
    </lineage>
</organism>
<keyword evidence="6" id="KW-0862">Zinc</keyword>
<evidence type="ECO:0000256" key="10">
    <source>
        <dbReference type="SAM" id="MobiDB-lite"/>
    </source>
</evidence>
<gene>
    <name evidence="12" type="ORF">RHS01_09438</name>
</gene>
<dbReference type="InterPro" id="IPR026590">
    <property type="entry name" value="Ssirtuin_cat_dom"/>
</dbReference>
<evidence type="ECO:0000256" key="5">
    <source>
        <dbReference type="ARBA" id="ARBA00022723"/>
    </source>
</evidence>
<dbReference type="Pfam" id="PF02146">
    <property type="entry name" value="SIR2"/>
    <property type="match status" value="1"/>
</dbReference>
<comment type="caution">
    <text evidence="9">Lacks conserved residue(s) required for the propagation of feature annotation.</text>
</comment>
<dbReference type="PANTHER" id="PTHR11085">
    <property type="entry name" value="NAD-DEPENDENT PROTEIN DEACYLASE SIRTUIN-5, MITOCHONDRIAL-RELATED"/>
    <property type="match status" value="1"/>
</dbReference>
<dbReference type="PROSITE" id="PS50305">
    <property type="entry name" value="SIRTUIN"/>
    <property type="match status" value="1"/>
</dbReference>
<evidence type="ECO:0000256" key="2">
    <source>
        <dbReference type="ARBA" id="ARBA00004173"/>
    </source>
</evidence>
<dbReference type="InterPro" id="IPR026591">
    <property type="entry name" value="Sirtuin_cat_small_dom_sf"/>
</dbReference>
<dbReference type="GO" id="GO:0070403">
    <property type="term" value="F:NAD+ binding"/>
    <property type="evidence" value="ECO:0007669"/>
    <property type="project" value="InterPro"/>
</dbReference>
<evidence type="ECO:0000256" key="1">
    <source>
        <dbReference type="ARBA" id="ARBA00001947"/>
    </source>
</evidence>
<evidence type="ECO:0000256" key="8">
    <source>
        <dbReference type="ARBA" id="ARBA00023128"/>
    </source>
</evidence>
<dbReference type="SUPFAM" id="SSF52467">
    <property type="entry name" value="DHS-like NAD/FAD-binding domain"/>
    <property type="match status" value="1"/>
</dbReference>
<protein>
    <submittedName>
        <fullName evidence="12">Sirtuin family Class I subfamily</fullName>
    </submittedName>
</protein>
<dbReference type="Gene3D" id="3.30.1600.10">
    <property type="entry name" value="SIR2/SIRT2 'Small Domain"/>
    <property type="match status" value="1"/>
</dbReference>
<keyword evidence="4" id="KW-0808">Transferase</keyword>
<keyword evidence="7" id="KW-0520">NAD</keyword>
<dbReference type="GO" id="GO:0005739">
    <property type="term" value="C:mitochondrion"/>
    <property type="evidence" value="ECO:0007669"/>
    <property type="project" value="UniProtKB-SubCell"/>
</dbReference>
<evidence type="ECO:0000259" key="11">
    <source>
        <dbReference type="PROSITE" id="PS50305"/>
    </source>
</evidence>
<evidence type="ECO:0000313" key="13">
    <source>
        <dbReference type="Proteomes" id="UP000614334"/>
    </source>
</evidence>
<feature type="domain" description="Deacetylase sirtuin-type" evidence="11">
    <location>
        <begin position="67"/>
        <end position="308"/>
    </location>
</feature>
<evidence type="ECO:0000256" key="3">
    <source>
        <dbReference type="ARBA" id="ARBA00006924"/>
    </source>
</evidence>
<sequence>MKIPGFRSWSRLSAMISHPKNTKAAAQQPRDGSIDGDEDEDDTRHTMTAEELEEAQRLLAVYRGSPRKRRDSTPRGSKGAGDAKEEGSIDGISTSAGIPDFRSPKTGLYANLARLNLPYPEAVFDIHFFEQNPLPFYTLAHELYPGKFRPTVTHSFIKLLSDKGMLQMCFTQNIDTLERLAGVPASQLVEAHGSFAENHCISCEAEFPADEMRELVMAKNPDVPGESMYQERFHESLSLLPFADLALVIGTSLTVHPFARLPQMVSDRCPRALLNMETAGQFNRADDVIRLAPCDDAVRELCDLLGWRDELEKLWAETENIVAGPSTSTQPGPDKTEDDLAVLMDKALNLNAAEKNAEDVAEKTAATTESARPGPNAQKATASIRVSLAWLPEPAPVPDEESVLVLTAPTGQYVDIRIKLARTDSSTATSQLSETPINDPSNVPSDSNLSWGFAGIASRTSDGKGGRWSRVVDSRTADPAGETDEGQEETLPNGDTKESGTMDGKAYIEVWRSLDVGSSPEIWVSEKKDVGMVVRVGEWAQGVDDSWVDVYRVGSVEVFPAIGGSLEGWDVLGDLAETKL</sequence>
<feature type="region of interest" description="Disordered" evidence="10">
    <location>
        <begin position="17"/>
        <end position="98"/>
    </location>
</feature>
<dbReference type="EMBL" id="JACYCF010000021">
    <property type="protein sequence ID" value="KAF8750269.1"/>
    <property type="molecule type" value="Genomic_DNA"/>
</dbReference>
<dbReference type="InterPro" id="IPR050134">
    <property type="entry name" value="NAD-dep_sirtuin_deacylases"/>
</dbReference>
<evidence type="ECO:0000256" key="9">
    <source>
        <dbReference type="PROSITE-ProRule" id="PRU00236"/>
    </source>
</evidence>
<comment type="similarity">
    <text evidence="3">Belongs to the sirtuin family. Class I subfamily.</text>
</comment>
<evidence type="ECO:0000256" key="7">
    <source>
        <dbReference type="ARBA" id="ARBA00023027"/>
    </source>
</evidence>
<proteinExistence type="inferred from homology"/>
<feature type="compositionally biased region" description="Basic and acidic residues" evidence="10">
    <location>
        <begin position="461"/>
        <end position="476"/>
    </location>
</feature>
<dbReference type="Gene3D" id="2.40.128.320">
    <property type="entry name" value="Protein HRI1, N-terminal domain"/>
    <property type="match status" value="1"/>
</dbReference>
<accession>A0A8H7M0X3</accession>
<dbReference type="PANTHER" id="PTHR11085:SF6">
    <property type="entry name" value="NAD-DEPENDENT PROTEIN DEACETYLASE SIRTUIN-2"/>
    <property type="match status" value="1"/>
</dbReference>
<comment type="subcellular location">
    <subcellularLocation>
        <location evidence="2">Mitochondrion</location>
    </subcellularLocation>
</comment>
<dbReference type="GO" id="GO:0017136">
    <property type="term" value="F:histone deacetylase activity, NAD-dependent"/>
    <property type="evidence" value="ECO:0007669"/>
    <property type="project" value="TreeGrafter"/>
</dbReference>
<dbReference type="GO" id="GO:0046872">
    <property type="term" value="F:metal ion binding"/>
    <property type="evidence" value="ECO:0007669"/>
    <property type="project" value="UniProtKB-KW"/>
</dbReference>
<dbReference type="AlphaFoldDB" id="A0A8H7M0X3"/>
<dbReference type="Pfam" id="PF16815">
    <property type="entry name" value="HRI1"/>
    <property type="match status" value="1"/>
</dbReference>
<comment type="cofactor">
    <cofactor evidence="1">
        <name>Zn(2+)</name>
        <dbReference type="ChEBI" id="CHEBI:29105"/>
    </cofactor>
</comment>
<dbReference type="InterPro" id="IPR029035">
    <property type="entry name" value="DHS-like_NAD/FAD-binding_dom"/>
</dbReference>
<feature type="region of interest" description="Disordered" evidence="10">
    <location>
        <begin position="424"/>
        <end position="446"/>
    </location>
</feature>